<dbReference type="Gene3D" id="3.30.930.10">
    <property type="entry name" value="Bira Bifunctional Protein, Domain 2"/>
    <property type="match status" value="1"/>
</dbReference>
<dbReference type="SUPFAM" id="SSF55681">
    <property type="entry name" value="Class II aaRS and biotin synthetases"/>
    <property type="match status" value="1"/>
</dbReference>
<organism evidence="1 2">
    <name type="scientific">Glossina fuscipes</name>
    <dbReference type="NCBI Taxonomy" id="7396"/>
    <lineage>
        <taxon>Eukaryota</taxon>
        <taxon>Metazoa</taxon>
        <taxon>Ecdysozoa</taxon>
        <taxon>Arthropoda</taxon>
        <taxon>Hexapoda</taxon>
        <taxon>Insecta</taxon>
        <taxon>Pterygota</taxon>
        <taxon>Neoptera</taxon>
        <taxon>Endopterygota</taxon>
        <taxon>Diptera</taxon>
        <taxon>Brachycera</taxon>
        <taxon>Muscomorpha</taxon>
        <taxon>Hippoboscoidea</taxon>
        <taxon>Glossinidae</taxon>
        <taxon>Glossina</taxon>
    </lineage>
</organism>
<proteinExistence type="predicted"/>
<dbReference type="AlphaFoldDB" id="A0A9C5ZAP4"/>
<dbReference type="GeneID" id="119642957"/>
<dbReference type="Proteomes" id="UP000092443">
    <property type="component" value="Unplaced"/>
</dbReference>
<dbReference type="InterPro" id="IPR045864">
    <property type="entry name" value="aa-tRNA-synth_II/BPL/LPL"/>
</dbReference>
<dbReference type="InterPro" id="IPR004562">
    <property type="entry name" value="LipoylTrfase_LipoateP_Ligase"/>
</dbReference>
<dbReference type="KEGG" id="gfs:119642957"/>
<dbReference type="GO" id="GO:0009249">
    <property type="term" value="P:protein lipoylation"/>
    <property type="evidence" value="ECO:0007669"/>
    <property type="project" value="InterPro"/>
</dbReference>
<gene>
    <name evidence="2" type="primary">LOC119642957</name>
</gene>
<dbReference type="Gene3D" id="3.30.390.50">
    <property type="entry name" value="CO dehydrogenase flavoprotein, C-terminal domain"/>
    <property type="match status" value="1"/>
</dbReference>
<dbReference type="PANTHER" id="PTHR12561:SF3">
    <property type="entry name" value="LIPOYLTRANSFERASE 1, MITOCHONDRIAL"/>
    <property type="match status" value="1"/>
</dbReference>
<evidence type="ECO:0000313" key="1">
    <source>
        <dbReference type="Proteomes" id="UP000092443"/>
    </source>
</evidence>
<keyword evidence="1" id="KW-1185">Reference proteome</keyword>
<sequence length="195" mass="22193">MYIAIRPWKSNFAHLVISVYWETTKLIERRSLLLLHLYSAPMHPNAYHHCTLLVNANKTHLGDSLVREEATYIGKATASKKSAIKNLCDVNSTVNIAQLLSEIGYEFLRTSATELEDGGNIQTMKQRGFQLINPTEKWFPEIDVLRHEFSSWEWIVGKTPTFSVEKELALKTDGDKQLIMKLSVGVEKVRSAPSF</sequence>
<reference evidence="2" key="1">
    <citation type="submission" date="2025-08" db="UniProtKB">
        <authorList>
            <consortium name="RefSeq"/>
        </authorList>
    </citation>
    <scope>IDENTIFICATION</scope>
    <source>
        <tissue evidence="2">Whole body pupa</tissue>
    </source>
</reference>
<dbReference type="GO" id="GO:0017118">
    <property type="term" value="F:lipoyltransferase activity"/>
    <property type="evidence" value="ECO:0007669"/>
    <property type="project" value="TreeGrafter"/>
</dbReference>
<name>A0A9C5ZAP4_9MUSC</name>
<dbReference type="RefSeq" id="XP_037898215.1">
    <property type="nucleotide sequence ID" value="XM_038042287.1"/>
</dbReference>
<dbReference type="GO" id="GO:0005739">
    <property type="term" value="C:mitochondrion"/>
    <property type="evidence" value="ECO:0007669"/>
    <property type="project" value="TreeGrafter"/>
</dbReference>
<evidence type="ECO:0000313" key="2">
    <source>
        <dbReference type="RefSeq" id="XP_037898215.1"/>
    </source>
</evidence>
<dbReference type="PANTHER" id="PTHR12561">
    <property type="entry name" value="LIPOATE-PROTEIN LIGASE"/>
    <property type="match status" value="1"/>
</dbReference>
<accession>A0A9C5ZAP4</accession>
<protein>
    <submittedName>
        <fullName evidence="2">Lipoyltransferase 1, mitochondrial-like</fullName>
    </submittedName>
</protein>